<sequence length="54" mass="5722">MRHLVRIVLSIFVAALIVQTTAISKSFADCPPNCRKGNQSAPPASPPPSNPPPK</sequence>
<organism evidence="2 3">
    <name type="scientific">Bradyrhizobium erythrophlei</name>
    <dbReference type="NCBI Taxonomy" id="1437360"/>
    <lineage>
        <taxon>Bacteria</taxon>
        <taxon>Pseudomonadati</taxon>
        <taxon>Pseudomonadota</taxon>
        <taxon>Alphaproteobacteria</taxon>
        <taxon>Hyphomicrobiales</taxon>
        <taxon>Nitrobacteraceae</taxon>
        <taxon>Bradyrhizobium</taxon>
    </lineage>
</organism>
<gene>
    <name evidence="2" type="ORF">SAMN05443248_1034</name>
</gene>
<dbReference type="EMBL" id="LT670817">
    <property type="protein sequence ID" value="SHG29121.1"/>
    <property type="molecule type" value="Genomic_DNA"/>
</dbReference>
<proteinExistence type="predicted"/>
<feature type="region of interest" description="Disordered" evidence="1">
    <location>
        <begin position="31"/>
        <end position="54"/>
    </location>
</feature>
<name>A0A1M5ILI1_9BRAD</name>
<evidence type="ECO:0000313" key="2">
    <source>
        <dbReference type="EMBL" id="SHG29121.1"/>
    </source>
</evidence>
<protein>
    <submittedName>
        <fullName evidence="2">Uncharacterized protein</fullName>
    </submittedName>
</protein>
<evidence type="ECO:0000313" key="3">
    <source>
        <dbReference type="Proteomes" id="UP000189796"/>
    </source>
</evidence>
<evidence type="ECO:0000256" key="1">
    <source>
        <dbReference type="SAM" id="MobiDB-lite"/>
    </source>
</evidence>
<accession>A0A1M5ILI1</accession>
<dbReference type="AlphaFoldDB" id="A0A1M5ILI1"/>
<reference evidence="2 3" key="1">
    <citation type="submission" date="2016-11" db="EMBL/GenBank/DDBJ databases">
        <authorList>
            <person name="Jaros S."/>
            <person name="Januszkiewicz K."/>
            <person name="Wedrychowicz H."/>
        </authorList>
    </citation>
    <scope>NUCLEOTIDE SEQUENCE [LARGE SCALE GENOMIC DNA]</scope>
    <source>
        <strain evidence="2 3">GAS138</strain>
    </source>
</reference>
<dbReference type="Proteomes" id="UP000189796">
    <property type="component" value="Chromosome I"/>
</dbReference>
<feature type="compositionally biased region" description="Pro residues" evidence="1">
    <location>
        <begin position="43"/>
        <end position="54"/>
    </location>
</feature>